<dbReference type="InterPro" id="IPR006171">
    <property type="entry name" value="TOPRIM_dom"/>
</dbReference>
<evidence type="ECO:0000256" key="7">
    <source>
        <dbReference type="HAMAP-Rule" id="MF_00017"/>
    </source>
</evidence>
<evidence type="ECO:0000256" key="3">
    <source>
        <dbReference type="ARBA" id="ARBA00022771"/>
    </source>
</evidence>
<dbReference type="SUPFAM" id="SSF111304">
    <property type="entry name" value="Recombination protein RecR"/>
    <property type="match status" value="1"/>
</dbReference>
<accession>A0ABP7AGI7</accession>
<dbReference type="SMART" id="SM00493">
    <property type="entry name" value="TOPRIM"/>
    <property type="match status" value="1"/>
</dbReference>
<dbReference type="HAMAP" id="MF_00017">
    <property type="entry name" value="RecR"/>
    <property type="match status" value="1"/>
</dbReference>
<gene>
    <name evidence="7 9" type="primary">recR</name>
    <name evidence="9" type="ORF">GCM10022236_38230</name>
</gene>
<dbReference type="NCBIfam" id="TIGR00615">
    <property type="entry name" value="recR"/>
    <property type="match status" value="1"/>
</dbReference>
<comment type="similarity">
    <text evidence="7">Belongs to the RecR family.</text>
</comment>
<name>A0ABP7AGI7_9ACTN</name>
<dbReference type="RefSeq" id="WP_344807547.1">
    <property type="nucleotide sequence ID" value="NZ_BAABAB010000029.1"/>
</dbReference>
<sequence length="199" mass="22003">MYEGPVQDLIDELGQLPGIGPKSAQRIAFHILAADPDDIRRLADVLRLVKEKVRFCDICFNVAEDEQCRICRDARRDPTVICVVEEAKDVVAVERTREFRGRYHVLGGAISPIDGIGPNELRIRELCQRLADGTVQEVIIATDPNLEGEATATYLSRLLIPMGVKVSRLASGLPVGGDLEYADEVTLGRAFEGRRYVDA</sequence>
<keyword evidence="6 7" id="KW-0234">DNA repair</keyword>
<organism evidence="9 10">
    <name type="scientific">Microlunatus ginsengisoli</name>
    <dbReference type="NCBI Taxonomy" id="363863"/>
    <lineage>
        <taxon>Bacteria</taxon>
        <taxon>Bacillati</taxon>
        <taxon>Actinomycetota</taxon>
        <taxon>Actinomycetes</taxon>
        <taxon>Propionibacteriales</taxon>
        <taxon>Propionibacteriaceae</taxon>
        <taxon>Microlunatus</taxon>
    </lineage>
</organism>
<keyword evidence="3 7" id="KW-0863">Zinc-finger</keyword>
<dbReference type="Gene3D" id="1.10.8.420">
    <property type="entry name" value="RecR Domain 1"/>
    <property type="match status" value="1"/>
</dbReference>
<dbReference type="Gene3D" id="3.40.1360.10">
    <property type="match status" value="1"/>
</dbReference>
<dbReference type="PROSITE" id="PS50880">
    <property type="entry name" value="TOPRIM"/>
    <property type="match status" value="1"/>
</dbReference>
<dbReference type="InterPro" id="IPR000093">
    <property type="entry name" value="DNA_Rcmb_RecR"/>
</dbReference>
<dbReference type="PANTHER" id="PTHR30446:SF0">
    <property type="entry name" value="RECOMBINATION PROTEIN RECR"/>
    <property type="match status" value="1"/>
</dbReference>
<dbReference type="InterPro" id="IPR034137">
    <property type="entry name" value="TOPRIM_RecR"/>
</dbReference>
<evidence type="ECO:0000313" key="9">
    <source>
        <dbReference type="EMBL" id="GAA3632045.1"/>
    </source>
</evidence>
<keyword evidence="4 7" id="KW-0862">Zinc</keyword>
<comment type="function">
    <text evidence="7">May play a role in DNA repair. It seems to be involved in an RecBC-independent recombinational process of DNA repair. It may act with RecF and RecO.</text>
</comment>
<keyword evidence="1 7" id="KW-0479">Metal-binding</keyword>
<evidence type="ECO:0000313" key="10">
    <source>
        <dbReference type="Proteomes" id="UP001501490"/>
    </source>
</evidence>
<dbReference type="Gene3D" id="6.10.250.240">
    <property type="match status" value="1"/>
</dbReference>
<protein>
    <recommendedName>
        <fullName evidence="7">Recombination protein RecR</fullName>
    </recommendedName>
</protein>
<proteinExistence type="inferred from homology"/>
<evidence type="ECO:0000256" key="6">
    <source>
        <dbReference type="ARBA" id="ARBA00023204"/>
    </source>
</evidence>
<feature type="zinc finger region" description="C4-type" evidence="7">
    <location>
        <begin position="56"/>
        <end position="71"/>
    </location>
</feature>
<evidence type="ECO:0000256" key="5">
    <source>
        <dbReference type="ARBA" id="ARBA00023172"/>
    </source>
</evidence>
<dbReference type="Pfam" id="PF13662">
    <property type="entry name" value="Toprim_4"/>
    <property type="match status" value="1"/>
</dbReference>
<dbReference type="EMBL" id="BAABAB010000029">
    <property type="protein sequence ID" value="GAA3632045.1"/>
    <property type="molecule type" value="Genomic_DNA"/>
</dbReference>
<dbReference type="InterPro" id="IPR015967">
    <property type="entry name" value="Rcmb_RecR_Znf"/>
</dbReference>
<evidence type="ECO:0000259" key="8">
    <source>
        <dbReference type="PROSITE" id="PS50880"/>
    </source>
</evidence>
<dbReference type="CDD" id="cd01025">
    <property type="entry name" value="TOPRIM_recR"/>
    <property type="match status" value="1"/>
</dbReference>
<dbReference type="PANTHER" id="PTHR30446">
    <property type="entry name" value="RECOMBINATION PROTEIN RECR"/>
    <property type="match status" value="1"/>
</dbReference>
<dbReference type="Pfam" id="PF21176">
    <property type="entry name" value="RecR_HhH"/>
    <property type="match status" value="1"/>
</dbReference>
<dbReference type="Pfam" id="PF21175">
    <property type="entry name" value="RecR_C"/>
    <property type="match status" value="1"/>
</dbReference>
<dbReference type="InterPro" id="IPR023627">
    <property type="entry name" value="Rcmb_RecR"/>
</dbReference>
<evidence type="ECO:0000256" key="1">
    <source>
        <dbReference type="ARBA" id="ARBA00022723"/>
    </source>
</evidence>
<comment type="caution">
    <text evidence="9">The sequence shown here is derived from an EMBL/GenBank/DDBJ whole genome shotgun (WGS) entry which is preliminary data.</text>
</comment>
<keyword evidence="2 7" id="KW-0227">DNA damage</keyword>
<evidence type="ECO:0000256" key="4">
    <source>
        <dbReference type="ARBA" id="ARBA00022833"/>
    </source>
</evidence>
<dbReference type="SMART" id="SM00278">
    <property type="entry name" value="HhH1"/>
    <property type="match status" value="1"/>
</dbReference>
<dbReference type="PROSITE" id="PS01300">
    <property type="entry name" value="RECR"/>
    <property type="match status" value="1"/>
</dbReference>
<dbReference type="Proteomes" id="UP001501490">
    <property type="component" value="Unassembled WGS sequence"/>
</dbReference>
<reference evidence="10" key="1">
    <citation type="journal article" date="2019" name="Int. J. Syst. Evol. Microbiol.">
        <title>The Global Catalogue of Microorganisms (GCM) 10K type strain sequencing project: providing services to taxonomists for standard genome sequencing and annotation.</title>
        <authorList>
            <consortium name="The Broad Institute Genomics Platform"/>
            <consortium name="The Broad Institute Genome Sequencing Center for Infectious Disease"/>
            <person name="Wu L."/>
            <person name="Ma J."/>
        </authorList>
    </citation>
    <scope>NUCLEOTIDE SEQUENCE [LARGE SCALE GENOMIC DNA]</scope>
    <source>
        <strain evidence="10">JCM 16929</strain>
    </source>
</reference>
<evidence type="ECO:0000256" key="2">
    <source>
        <dbReference type="ARBA" id="ARBA00022763"/>
    </source>
</evidence>
<dbReference type="Gene3D" id="3.30.60.80">
    <property type="match status" value="1"/>
</dbReference>
<keyword evidence="5 7" id="KW-0233">DNA recombination</keyword>
<dbReference type="Pfam" id="PF02132">
    <property type="entry name" value="RecR_ZnF"/>
    <property type="match status" value="1"/>
</dbReference>
<keyword evidence="10" id="KW-1185">Reference proteome</keyword>
<feature type="domain" description="Toprim" evidence="8">
    <location>
        <begin position="79"/>
        <end position="174"/>
    </location>
</feature>
<dbReference type="InterPro" id="IPR003583">
    <property type="entry name" value="Hlx-hairpin-Hlx_DNA-bd_motif"/>
</dbReference>